<name>A0A5C2RVF9_9APHY</name>
<sequence>MPAFPPRPEQLSATVSAALKLPLSGHYERASDINDSVSSRGLSPVTASPLSQCEGWCPGTEPAAQQVFLVTPKAS</sequence>
<dbReference type="Proteomes" id="UP000313359">
    <property type="component" value="Unassembled WGS sequence"/>
</dbReference>
<proteinExistence type="predicted"/>
<dbReference type="AlphaFoldDB" id="A0A5C2RVF9"/>
<keyword evidence="2" id="KW-1185">Reference proteome</keyword>
<accession>A0A5C2RVF9</accession>
<gene>
    <name evidence="1" type="ORF">L227DRAFT_579740</name>
</gene>
<evidence type="ECO:0000313" key="1">
    <source>
        <dbReference type="EMBL" id="RPD55314.1"/>
    </source>
</evidence>
<evidence type="ECO:0000313" key="2">
    <source>
        <dbReference type="Proteomes" id="UP000313359"/>
    </source>
</evidence>
<dbReference type="EMBL" id="ML122296">
    <property type="protein sequence ID" value="RPD55314.1"/>
    <property type="molecule type" value="Genomic_DNA"/>
</dbReference>
<protein>
    <submittedName>
        <fullName evidence="1">Uncharacterized protein</fullName>
    </submittedName>
</protein>
<reference evidence="1" key="1">
    <citation type="journal article" date="2018" name="Genome Biol. Evol.">
        <title>Genomics and development of Lentinus tigrinus, a white-rot wood-decaying mushroom with dimorphic fruiting bodies.</title>
        <authorList>
            <person name="Wu B."/>
            <person name="Xu Z."/>
            <person name="Knudson A."/>
            <person name="Carlson A."/>
            <person name="Chen N."/>
            <person name="Kovaka S."/>
            <person name="LaButti K."/>
            <person name="Lipzen A."/>
            <person name="Pennachio C."/>
            <person name="Riley R."/>
            <person name="Schakwitz W."/>
            <person name="Umezawa K."/>
            <person name="Ohm R.A."/>
            <person name="Grigoriev I.V."/>
            <person name="Nagy L.G."/>
            <person name="Gibbons J."/>
            <person name="Hibbett D."/>
        </authorList>
    </citation>
    <scope>NUCLEOTIDE SEQUENCE [LARGE SCALE GENOMIC DNA]</scope>
    <source>
        <strain evidence="1">ALCF2SS1-6</strain>
    </source>
</reference>
<organism evidence="1 2">
    <name type="scientific">Lentinus tigrinus ALCF2SS1-6</name>
    <dbReference type="NCBI Taxonomy" id="1328759"/>
    <lineage>
        <taxon>Eukaryota</taxon>
        <taxon>Fungi</taxon>
        <taxon>Dikarya</taxon>
        <taxon>Basidiomycota</taxon>
        <taxon>Agaricomycotina</taxon>
        <taxon>Agaricomycetes</taxon>
        <taxon>Polyporales</taxon>
        <taxon>Polyporaceae</taxon>
        <taxon>Lentinus</taxon>
    </lineage>
</organism>